<feature type="transmembrane region" description="Helical" evidence="1">
    <location>
        <begin position="7"/>
        <end position="27"/>
    </location>
</feature>
<dbReference type="AlphaFoldDB" id="A0A3B0VBG2"/>
<feature type="non-terminal residue" evidence="2">
    <location>
        <position position="271"/>
    </location>
</feature>
<keyword evidence="1" id="KW-0812">Transmembrane</keyword>
<organism evidence="2">
    <name type="scientific">hydrothermal vent metagenome</name>
    <dbReference type="NCBI Taxonomy" id="652676"/>
    <lineage>
        <taxon>unclassified sequences</taxon>
        <taxon>metagenomes</taxon>
        <taxon>ecological metagenomes</taxon>
    </lineage>
</organism>
<proteinExistence type="predicted"/>
<gene>
    <name evidence="2" type="ORF">MNBD_BACTEROID06-1714</name>
</gene>
<dbReference type="Gene3D" id="3.50.30.30">
    <property type="match status" value="1"/>
</dbReference>
<dbReference type="Gene3D" id="3.40.630.10">
    <property type="entry name" value="Zn peptidases"/>
    <property type="match status" value="1"/>
</dbReference>
<dbReference type="EMBL" id="UOES01000531">
    <property type="protein sequence ID" value="VAW29204.1"/>
    <property type="molecule type" value="Genomic_DNA"/>
</dbReference>
<name>A0A3B0VBG2_9ZZZZ</name>
<sequence length="271" mass="29737">MRGVQTDILPLIIIVYQVQIIFFIFAYDKNTTMKILRIIFLLLLGVVSANAQEDVMRKYAAYIDQAEMKEILTILSSDALEGRETGERGQKMAAAFIADYFERLGLQPVVPTKNGMSYYQKFELESSNPGTTYLKVKDISFNNGEEVLYYGSANLSAPISGLTVFAGTGSDEEFSSIKADGKIVIIDGSAAFFQQWKDLITKGYEHGASLVVIIGKDTDKEFNNIVAQYGGFFMGTQLGFKQEDASNNGAFLVGPSTAAALLGSSQEKIDK</sequence>
<keyword evidence="1" id="KW-1133">Transmembrane helix</keyword>
<reference evidence="2" key="1">
    <citation type="submission" date="2018-06" db="EMBL/GenBank/DDBJ databases">
        <authorList>
            <person name="Zhirakovskaya E."/>
        </authorList>
    </citation>
    <scope>NUCLEOTIDE SEQUENCE</scope>
</reference>
<accession>A0A3B0VBG2</accession>
<evidence type="ECO:0008006" key="3">
    <source>
        <dbReference type="Google" id="ProtNLM"/>
    </source>
</evidence>
<evidence type="ECO:0000256" key="1">
    <source>
        <dbReference type="SAM" id="Phobius"/>
    </source>
</evidence>
<keyword evidence="1" id="KW-0472">Membrane</keyword>
<dbReference type="SUPFAM" id="SSF53187">
    <property type="entry name" value="Zn-dependent exopeptidases"/>
    <property type="match status" value="1"/>
</dbReference>
<evidence type="ECO:0000313" key="2">
    <source>
        <dbReference type="EMBL" id="VAW29204.1"/>
    </source>
</evidence>
<feature type="transmembrane region" description="Helical" evidence="1">
    <location>
        <begin position="33"/>
        <end position="51"/>
    </location>
</feature>
<protein>
    <recommendedName>
        <fullName evidence="3">PA domain-containing protein</fullName>
    </recommendedName>
</protein>